<gene>
    <name evidence="1" type="ORF">HYFRA_00014214</name>
</gene>
<name>A0A9N9Q0G9_9HELO</name>
<dbReference type="Proteomes" id="UP000696280">
    <property type="component" value="Unassembled WGS sequence"/>
</dbReference>
<reference evidence="1" key="1">
    <citation type="submission" date="2021-07" db="EMBL/GenBank/DDBJ databases">
        <authorList>
            <person name="Durling M."/>
        </authorList>
    </citation>
    <scope>NUCLEOTIDE SEQUENCE</scope>
</reference>
<evidence type="ECO:0000313" key="1">
    <source>
        <dbReference type="EMBL" id="CAG8962480.1"/>
    </source>
</evidence>
<dbReference type="AlphaFoldDB" id="A0A9N9Q0G9"/>
<comment type="caution">
    <text evidence="1">The sequence shown here is derived from an EMBL/GenBank/DDBJ whole genome shotgun (WGS) entry which is preliminary data.</text>
</comment>
<keyword evidence="2" id="KW-1185">Reference proteome</keyword>
<organism evidence="1 2">
    <name type="scientific">Hymenoscyphus fraxineus</name>
    <dbReference type="NCBI Taxonomy" id="746836"/>
    <lineage>
        <taxon>Eukaryota</taxon>
        <taxon>Fungi</taxon>
        <taxon>Dikarya</taxon>
        <taxon>Ascomycota</taxon>
        <taxon>Pezizomycotina</taxon>
        <taxon>Leotiomycetes</taxon>
        <taxon>Helotiales</taxon>
        <taxon>Helotiaceae</taxon>
        <taxon>Hymenoscyphus</taxon>
    </lineage>
</organism>
<evidence type="ECO:0000313" key="2">
    <source>
        <dbReference type="Proteomes" id="UP000696280"/>
    </source>
</evidence>
<sequence>MTGYDDAVDNSNACNTKDALMLLNGRNVAASKGRAFEARRGEVLRQKREAKEGKDGVWC</sequence>
<dbReference type="EMBL" id="CAJVRL010000137">
    <property type="protein sequence ID" value="CAG8962480.1"/>
    <property type="molecule type" value="Genomic_DNA"/>
</dbReference>
<proteinExistence type="predicted"/>
<accession>A0A9N9Q0G9</accession>
<protein>
    <submittedName>
        <fullName evidence="1">Uncharacterized protein</fullName>
    </submittedName>
</protein>